<keyword evidence="3" id="KW-0238">DNA-binding</keyword>
<organism evidence="6 7">
    <name type="scientific">Corynebacterium efficiens (strain DSM 44549 / YS-314 / AJ 12310 / JCM 11189 / NBRC 100395)</name>
    <dbReference type="NCBI Taxonomy" id="196164"/>
    <lineage>
        <taxon>Bacteria</taxon>
        <taxon>Bacillati</taxon>
        <taxon>Actinomycetota</taxon>
        <taxon>Actinomycetes</taxon>
        <taxon>Mycobacteriales</taxon>
        <taxon>Corynebacteriaceae</taxon>
        <taxon>Corynebacterium</taxon>
    </lineage>
</organism>
<dbReference type="RefSeq" id="WP_011076157.1">
    <property type="nucleotide sequence ID" value="NC_004369.1"/>
</dbReference>
<dbReference type="Gene3D" id="1.10.10.2830">
    <property type="match status" value="1"/>
</dbReference>
<proteinExistence type="inferred from homology"/>
<accession>Q8FSV3</accession>
<sequence length="390" mass="41606">MAQNKGSDKSPAEKRKGGLGRGLAALIPSGPTDSPGLGGGAADIILGGAVGERARRRPDAAPRPGLPPIPKPDTPARPEGGAPKPGPVRTPEQQGHTPSPTPAPQPTAPVAAEGAEDASISEFGASYQEIPIDSIVPNPHQPRSVFDTEALDELVHSIREFGLMQPIVVRPSGDGFELIMGERRLRASRRAGLEFIPAIVRETDDSAMLRDALLENIHRVQLNPLEEAAAYQQLLEEFGVTQAELADKLGRSRPVITNMIRLLNLPVNVQTKVAAGVLSAGHARAILGLKGGEEAQDALASRIIAEGLSVRATEELVLLSNRGEDEEKKPPREKAPTPEVFTRAAEYLADNLDTKVSVTMGKRKGRLVVEFGDQDDFERIMGLIQGQKDS</sequence>
<dbReference type="AlphaFoldDB" id="Q8FSV3"/>
<dbReference type="HOGENOM" id="CLU_023853_0_0_11"/>
<dbReference type="Pfam" id="PF23552">
    <property type="entry name" value="ParB_C"/>
    <property type="match status" value="1"/>
</dbReference>
<dbReference type="EMBL" id="BA000035">
    <property type="protein sequence ID" value="BAC19751.1"/>
    <property type="molecule type" value="Genomic_DNA"/>
</dbReference>
<dbReference type="FunFam" id="3.90.1530.30:FF:000001">
    <property type="entry name" value="Chromosome partitioning protein ParB"/>
    <property type="match status" value="1"/>
</dbReference>
<dbReference type="Pfam" id="PF02195">
    <property type="entry name" value="ParB_N"/>
    <property type="match status" value="1"/>
</dbReference>
<feature type="domain" description="ParB-like N-terminal" evidence="5">
    <location>
        <begin position="128"/>
        <end position="217"/>
    </location>
</feature>
<dbReference type="InterPro" id="IPR004437">
    <property type="entry name" value="ParB/RepB/Spo0J"/>
</dbReference>
<evidence type="ECO:0000256" key="4">
    <source>
        <dbReference type="SAM" id="MobiDB-lite"/>
    </source>
</evidence>
<dbReference type="InterPro" id="IPR050336">
    <property type="entry name" value="Chromosome_partition/occlusion"/>
</dbReference>
<feature type="region of interest" description="Disordered" evidence="4">
    <location>
        <begin position="1"/>
        <end position="117"/>
    </location>
</feature>
<name>Q8FSV3_COREF</name>
<dbReference type="NCBIfam" id="TIGR00180">
    <property type="entry name" value="parB_part"/>
    <property type="match status" value="1"/>
</dbReference>
<dbReference type="PANTHER" id="PTHR33375:SF1">
    <property type="entry name" value="CHROMOSOME-PARTITIONING PROTEIN PARB-RELATED"/>
    <property type="match status" value="1"/>
</dbReference>
<comment type="similarity">
    <text evidence="1">Belongs to the ParB family.</text>
</comment>
<protein>
    <submittedName>
        <fullName evidence="6">Putative chromosome partitioning protein ParB</fullName>
    </submittedName>
</protein>
<dbReference type="eggNOG" id="COG1475">
    <property type="taxonomic scope" value="Bacteria"/>
</dbReference>
<dbReference type="STRING" id="196164.gene:10743391"/>
<dbReference type="GO" id="GO:0005694">
    <property type="term" value="C:chromosome"/>
    <property type="evidence" value="ECO:0007669"/>
    <property type="project" value="TreeGrafter"/>
</dbReference>
<dbReference type="InterPro" id="IPR041468">
    <property type="entry name" value="HTH_ParB/Spo0J"/>
</dbReference>
<dbReference type="InterPro" id="IPR036086">
    <property type="entry name" value="ParB/Sulfiredoxin_sf"/>
</dbReference>
<keyword evidence="7" id="KW-1185">Reference proteome</keyword>
<evidence type="ECO:0000256" key="1">
    <source>
        <dbReference type="ARBA" id="ARBA00006295"/>
    </source>
</evidence>
<dbReference type="Proteomes" id="UP000001409">
    <property type="component" value="Chromosome"/>
</dbReference>
<evidence type="ECO:0000256" key="3">
    <source>
        <dbReference type="ARBA" id="ARBA00023125"/>
    </source>
</evidence>
<reference evidence="6 7" key="1">
    <citation type="journal article" date="2003" name="Genome Res.">
        <title>Comparative complete genome sequence analysis of the amino acid replacements responsible for the thermostability of Corynebacterium efficiens.</title>
        <authorList>
            <person name="Nishio Y."/>
            <person name="Nakamura Y."/>
            <person name="Kawarabayasi Y."/>
            <person name="Usuda Y."/>
            <person name="Kimura E."/>
            <person name="Sugimoto S."/>
            <person name="Matsui K."/>
            <person name="Yamagishi A."/>
            <person name="Kikuchi H."/>
            <person name="Ikeo K."/>
            <person name="Gojobori T."/>
        </authorList>
    </citation>
    <scope>NUCLEOTIDE SEQUENCE [LARGE SCALE GENOMIC DNA]</scope>
    <source>
        <strain evidence="7">DSM 44549 / YS-314 / AJ 12310 / JCM 11189 / NBRC 100395</strain>
    </source>
</reference>
<dbReference type="InterPro" id="IPR057240">
    <property type="entry name" value="ParB_dimer_C"/>
</dbReference>
<dbReference type="GO" id="GO:0007059">
    <property type="term" value="P:chromosome segregation"/>
    <property type="evidence" value="ECO:0007669"/>
    <property type="project" value="UniProtKB-KW"/>
</dbReference>
<feature type="compositionally biased region" description="Basic and acidic residues" evidence="4">
    <location>
        <begin position="1"/>
        <end position="16"/>
    </location>
</feature>
<dbReference type="SMART" id="SM00470">
    <property type="entry name" value="ParB"/>
    <property type="match status" value="1"/>
</dbReference>
<evidence type="ECO:0000313" key="6">
    <source>
        <dbReference type="EMBL" id="BAC19751.1"/>
    </source>
</evidence>
<dbReference type="FunFam" id="1.10.10.2830:FF:000001">
    <property type="entry name" value="Chromosome partitioning protein ParB"/>
    <property type="match status" value="1"/>
</dbReference>
<feature type="compositionally biased region" description="Pro residues" evidence="4">
    <location>
        <begin position="64"/>
        <end position="75"/>
    </location>
</feature>
<dbReference type="SUPFAM" id="SSF109709">
    <property type="entry name" value="KorB DNA-binding domain-like"/>
    <property type="match status" value="1"/>
</dbReference>
<evidence type="ECO:0000259" key="5">
    <source>
        <dbReference type="SMART" id="SM00470"/>
    </source>
</evidence>
<dbReference type="KEGG" id="cef:CE2941"/>
<dbReference type="CDD" id="cd16393">
    <property type="entry name" value="SPO0J_N"/>
    <property type="match status" value="1"/>
</dbReference>
<dbReference type="PANTHER" id="PTHR33375">
    <property type="entry name" value="CHROMOSOME-PARTITIONING PROTEIN PARB-RELATED"/>
    <property type="match status" value="1"/>
</dbReference>
<dbReference type="GO" id="GO:0045881">
    <property type="term" value="P:positive regulation of sporulation resulting in formation of a cellular spore"/>
    <property type="evidence" value="ECO:0007669"/>
    <property type="project" value="TreeGrafter"/>
</dbReference>
<dbReference type="SUPFAM" id="SSF110849">
    <property type="entry name" value="ParB/Sulfiredoxin"/>
    <property type="match status" value="1"/>
</dbReference>
<dbReference type="GO" id="GO:0003677">
    <property type="term" value="F:DNA binding"/>
    <property type="evidence" value="ECO:0007669"/>
    <property type="project" value="UniProtKB-KW"/>
</dbReference>
<evidence type="ECO:0000256" key="2">
    <source>
        <dbReference type="ARBA" id="ARBA00022829"/>
    </source>
</evidence>
<dbReference type="InterPro" id="IPR003115">
    <property type="entry name" value="ParB_N"/>
</dbReference>
<dbReference type="Gene3D" id="3.90.1530.30">
    <property type="match status" value="1"/>
</dbReference>
<dbReference type="Pfam" id="PF17762">
    <property type="entry name" value="HTH_ParB"/>
    <property type="match status" value="1"/>
</dbReference>
<keyword evidence="2" id="KW-0159">Chromosome partition</keyword>
<evidence type="ECO:0000313" key="7">
    <source>
        <dbReference type="Proteomes" id="UP000001409"/>
    </source>
</evidence>